<dbReference type="AlphaFoldDB" id="A0A1G2KFL4"/>
<organism evidence="8 9">
    <name type="scientific">Candidatus Sungbacteria bacterium RIFCSPHIGHO2_02_FULL_47_11</name>
    <dbReference type="NCBI Taxonomy" id="1802270"/>
    <lineage>
        <taxon>Bacteria</taxon>
        <taxon>Candidatus Sungiibacteriota</taxon>
    </lineage>
</organism>
<evidence type="ECO:0000256" key="2">
    <source>
        <dbReference type="ARBA" id="ARBA00022898"/>
    </source>
</evidence>
<dbReference type="HAMAP" id="MF_01201">
    <property type="entry name" value="Ala_racemase"/>
    <property type="match status" value="1"/>
</dbReference>
<dbReference type="Pfam" id="PF01168">
    <property type="entry name" value="Ala_racemase_N"/>
    <property type="match status" value="1"/>
</dbReference>
<dbReference type="GO" id="GO:0005829">
    <property type="term" value="C:cytosol"/>
    <property type="evidence" value="ECO:0007669"/>
    <property type="project" value="TreeGrafter"/>
</dbReference>
<evidence type="ECO:0000313" key="9">
    <source>
        <dbReference type="Proteomes" id="UP000179023"/>
    </source>
</evidence>
<dbReference type="PROSITE" id="PS00395">
    <property type="entry name" value="ALANINE_RACEMASE"/>
    <property type="match status" value="1"/>
</dbReference>
<feature type="active site" description="Proton acceptor; specific for L-alanine" evidence="4">
    <location>
        <position position="269"/>
    </location>
</feature>
<feature type="modified residue" description="N6-(pyridoxal phosphate)lysine" evidence="4 5">
    <location>
        <position position="37"/>
    </location>
</feature>
<dbReference type="Gene3D" id="2.40.37.10">
    <property type="entry name" value="Lyase, Ornithine Decarboxylase, Chain A, domain 1"/>
    <property type="match status" value="1"/>
</dbReference>
<evidence type="ECO:0000256" key="4">
    <source>
        <dbReference type="HAMAP-Rule" id="MF_01201"/>
    </source>
</evidence>
<dbReference type="PANTHER" id="PTHR30511:SF0">
    <property type="entry name" value="ALANINE RACEMASE, CATABOLIC-RELATED"/>
    <property type="match status" value="1"/>
</dbReference>
<dbReference type="NCBIfam" id="TIGR00492">
    <property type="entry name" value="alr"/>
    <property type="match status" value="1"/>
</dbReference>
<evidence type="ECO:0000256" key="1">
    <source>
        <dbReference type="ARBA" id="ARBA00001933"/>
    </source>
</evidence>
<dbReference type="CDD" id="cd00430">
    <property type="entry name" value="PLPDE_III_AR"/>
    <property type="match status" value="1"/>
</dbReference>
<feature type="binding site" evidence="4 6">
    <location>
        <position position="317"/>
    </location>
    <ligand>
        <name>substrate</name>
    </ligand>
</feature>
<dbReference type="SMART" id="SM01005">
    <property type="entry name" value="Ala_racemase_C"/>
    <property type="match status" value="1"/>
</dbReference>
<keyword evidence="2 4" id="KW-0663">Pyridoxal phosphate</keyword>
<feature type="active site" description="Proton acceptor; specific for D-alanine" evidence="4">
    <location>
        <position position="37"/>
    </location>
</feature>
<accession>A0A1G2KFL4</accession>
<evidence type="ECO:0000256" key="5">
    <source>
        <dbReference type="PIRSR" id="PIRSR600821-50"/>
    </source>
</evidence>
<evidence type="ECO:0000313" key="8">
    <source>
        <dbReference type="EMBL" id="OGZ98234.1"/>
    </source>
</evidence>
<dbReference type="InterPro" id="IPR029066">
    <property type="entry name" value="PLP-binding_barrel"/>
</dbReference>
<dbReference type="GO" id="GO:0030170">
    <property type="term" value="F:pyridoxal phosphate binding"/>
    <property type="evidence" value="ECO:0007669"/>
    <property type="project" value="UniProtKB-UniRule"/>
</dbReference>
<dbReference type="EMBL" id="MHQI01000071">
    <property type="protein sequence ID" value="OGZ98234.1"/>
    <property type="molecule type" value="Genomic_DNA"/>
</dbReference>
<evidence type="ECO:0000259" key="7">
    <source>
        <dbReference type="SMART" id="SM01005"/>
    </source>
</evidence>
<comment type="cofactor">
    <cofactor evidence="1 4 5">
        <name>pyridoxal 5'-phosphate</name>
        <dbReference type="ChEBI" id="CHEBI:597326"/>
    </cofactor>
</comment>
<gene>
    <name evidence="8" type="ORF">A3C07_01725</name>
</gene>
<dbReference type="Proteomes" id="UP000179023">
    <property type="component" value="Unassembled WGS sequence"/>
</dbReference>
<dbReference type="PANTHER" id="PTHR30511">
    <property type="entry name" value="ALANINE RACEMASE"/>
    <property type="match status" value="1"/>
</dbReference>
<dbReference type="InterPro" id="IPR020622">
    <property type="entry name" value="Ala_racemase_pyridoxalP-BS"/>
</dbReference>
<protein>
    <recommendedName>
        <fullName evidence="4">Alanine racemase</fullName>
        <ecNumber evidence="4">5.1.1.1</ecNumber>
    </recommendedName>
</protein>
<comment type="caution">
    <text evidence="8">The sequence shown here is derived from an EMBL/GenBank/DDBJ whole genome shotgun (WGS) entry which is preliminary data.</text>
</comment>
<comment type="function">
    <text evidence="4">Catalyzes the interconversion of L-alanine and D-alanine. May also act on other amino acids.</text>
</comment>
<evidence type="ECO:0000256" key="6">
    <source>
        <dbReference type="PIRSR" id="PIRSR600821-52"/>
    </source>
</evidence>
<proteinExistence type="inferred from homology"/>
<dbReference type="SUPFAM" id="SSF51419">
    <property type="entry name" value="PLP-binding barrel"/>
    <property type="match status" value="1"/>
</dbReference>
<reference evidence="8 9" key="1">
    <citation type="journal article" date="2016" name="Nat. Commun.">
        <title>Thousands of microbial genomes shed light on interconnected biogeochemical processes in an aquifer system.</title>
        <authorList>
            <person name="Anantharaman K."/>
            <person name="Brown C.T."/>
            <person name="Hug L.A."/>
            <person name="Sharon I."/>
            <person name="Castelle C.J."/>
            <person name="Probst A.J."/>
            <person name="Thomas B.C."/>
            <person name="Singh A."/>
            <person name="Wilkins M.J."/>
            <person name="Karaoz U."/>
            <person name="Brodie E.L."/>
            <person name="Williams K.H."/>
            <person name="Hubbard S.S."/>
            <person name="Banfield J.F."/>
        </authorList>
    </citation>
    <scope>NUCLEOTIDE SEQUENCE [LARGE SCALE GENOMIC DNA]</scope>
</reference>
<comment type="catalytic activity">
    <reaction evidence="4">
        <text>L-alanine = D-alanine</text>
        <dbReference type="Rhea" id="RHEA:20249"/>
        <dbReference type="ChEBI" id="CHEBI:57416"/>
        <dbReference type="ChEBI" id="CHEBI:57972"/>
        <dbReference type="EC" id="5.1.1.1"/>
    </reaction>
</comment>
<dbReference type="GO" id="GO:0030632">
    <property type="term" value="P:D-alanine biosynthetic process"/>
    <property type="evidence" value="ECO:0007669"/>
    <property type="project" value="UniProtKB-UniRule"/>
</dbReference>
<dbReference type="GO" id="GO:0008784">
    <property type="term" value="F:alanine racemase activity"/>
    <property type="evidence" value="ECO:0007669"/>
    <property type="project" value="UniProtKB-UniRule"/>
</dbReference>
<dbReference type="InterPro" id="IPR001608">
    <property type="entry name" value="Ala_racemase_N"/>
</dbReference>
<dbReference type="Pfam" id="PF00842">
    <property type="entry name" value="Ala_racemase_C"/>
    <property type="match status" value="1"/>
</dbReference>
<dbReference type="InterPro" id="IPR011079">
    <property type="entry name" value="Ala_racemase_C"/>
</dbReference>
<keyword evidence="3 4" id="KW-0413">Isomerase</keyword>
<dbReference type="EC" id="5.1.1.1" evidence="4"/>
<dbReference type="PRINTS" id="PR00992">
    <property type="entry name" value="ALARACEMASE"/>
</dbReference>
<dbReference type="STRING" id="1802270.A3C07_01725"/>
<dbReference type="InterPro" id="IPR000821">
    <property type="entry name" value="Ala_racemase"/>
</dbReference>
<comment type="pathway">
    <text evidence="4">Amino-acid biosynthesis; D-alanine biosynthesis; D-alanine from L-alanine: step 1/1.</text>
</comment>
<dbReference type="InterPro" id="IPR009006">
    <property type="entry name" value="Ala_racemase/Decarboxylase_C"/>
</dbReference>
<comment type="similarity">
    <text evidence="4">Belongs to the alanine racemase family.</text>
</comment>
<name>A0A1G2KFL4_9BACT</name>
<evidence type="ECO:0000256" key="3">
    <source>
        <dbReference type="ARBA" id="ARBA00023235"/>
    </source>
</evidence>
<sequence>MQDVRTWIEIDRSALHHNVEQFLKLIGKRTRFLAVVKSNAYGHGLWHVAKALLALHSFSEGGWFGVDSIVEGLRLRKEGIKNPILVLGATLPSRLSDAAGKDITVAVSTFEMLRAIARRKKRPSFHIKIDTGMHRHGFLPPQTHKLIKLINSLNLKPEGIFTHFATANSLKNAAYTRRQFRTFKGVINDFKTAGFHTMIRHAASTGGTLYYPETRLDMVRIGMGMYGYLPTEIKDKRQKIKRQILKPVLMWKTIVGEVKEIPKGSYVGYYITERVRRKTTLAVLPVGYWHGFDCGLSQIGEVLIRGRRAKVLGRVSMDIIIVDVTDIPKVGTGDEAILIGRKGKESIWAPEIAAKIDTTQYEILTRINPLIRRIVM</sequence>
<feature type="domain" description="Alanine racemase C-terminal" evidence="7">
    <location>
        <begin position="248"/>
        <end position="376"/>
    </location>
</feature>
<dbReference type="Gene3D" id="3.20.20.10">
    <property type="entry name" value="Alanine racemase"/>
    <property type="match status" value="1"/>
</dbReference>
<dbReference type="SUPFAM" id="SSF50621">
    <property type="entry name" value="Alanine racemase C-terminal domain-like"/>
    <property type="match status" value="1"/>
</dbReference>
<dbReference type="FunFam" id="3.20.20.10:FF:000002">
    <property type="entry name" value="Alanine racemase"/>
    <property type="match status" value="1"/>
</dbReference>
<feature type="binding site" evidence="4 6">
    <location>
        <position position="135"/>
    </location>
    <ligand>
        <name>substrate</name>
    </ligand>
</feature>
<dbReference type="UniPathway" id="UPA00042">
    <property type="reaction ID" value="UER00497"/>
</dbReference>